<name>A0A067R6L2_ZOONE</name>
<evidence type="ECO:0000313" key="13">
    <source>
        <dbReference type="Proteomes" id="UP000027135"/>
    </source>
</evidence>
<protein>
    <recommendedName>
        <fullName evidence="11">Sec20 C-terminal domain-containing protein</fullName>
    </recommendedName>
</protein>
<keyword evidence="8 10" id="KW-0472">Membrane</keyword>
<evidence type="ECO:0000313" key="12">
    <source>
        <dbReference type="EMBL" id="KDR17970.1"/>
    </source>
</evidence>
<feature type="non-terminal residue" evidence="12">
    <location>
        <position position="1"/>
    </location>
</feature>
<keyword evidence="6 10" id="KW-1133">Transmembrane helix</keyword>
<evidence type="ECO:0000256" key="10">
    <source>
        <dbReference type="SAM" id="Phobius"/>
    </source>
</evidence>
<keyword evidence="4" id="KW-0256">Endoplasmic reticulum</keyword>
<comment type="subcellular location">
    <subcellularLocation>
        <location evidence="1">Endoplasmic reticulum membrane</location>
        <topology evidence="1">Single-pass type IV membrane protein</topology>
    </subcellularLocation>
</comment>
<keyword evidence="2" id="KW-0813">Transport</keyword>
<dbReference type="GO" id="GO:0031201">
    <property type="term" value="C:SNARE complex"/>
    <property type="evidence" value="ECO:0007669"/>
    <property type="project" value="TreeGrafter"/>
</dbReference>
<dbReference type="Pfam" id="PF03908">
    <property type="entry name" value="Sec20"/>
    <property type="match status" value="1"/>
</dbReference>
<evidence type="ECO:0000256" key="5">
    <source>
        <dbReference type="ARBA" id="ARBA00022892"/>
    </source>
</evidence>
<dbReference type="Proteomes" id="UP000027135">
    <property type="component" value="Unassembled WGS sequence"/>
</dbReference>
<dbReference type="InterPro" id="IPR005606">
    <property type="entry name" value="Sec20"/>
</dbReference>
<keyword evidence="7" id="KW-0175">Coiled coil</keyword>
<dbReference type="STRING" id="136037.A0A067R6L2"/>
<dbReference type="FunCoup" id="A0A067R6L2">
    <property type="interactions" value="1296"/>
</dbReference>
<dbReference type="GO" id="GO:0005484">
    <property type="term" value="F:SNAP receptor activity"/>
    <property type="evidence" value="ECO:0007669"/>
    <property type="project" value="InterPro"/>
</dbReference>
<organism evidence="12 13">
    <name type="scientific">Zootermopsis nevadensis</name>
    <name type="common">Dampwood termite</name>
    <dbReference type="NCBI Taxonomy" id="136037"/>
    <lineage>
        <taxon>Eukaryota</taxon>
        <taxon>Metazoa</taxon>
        <taxon>Ecdysozoa</taxon>
        <taxon>Arthropoda</taxon>
        <taxon>Hexapoda</taxon>
        <taxon>Insecta</taxon>
        <taxon>Pterygota</taxon>
        <taxon>Neoptera</taxon>
        <taxon>Polyneoptera</taxon>
        <taxon>Dictyoptera</taxon>
        <taxon>Blattodea</taxon>
        <taxon>Blattoidea</taxon>
        <taxon>Termitoidae</taxon>
        <taxon>Termopsidae</taxon>
        <taxon>Zootermopsis</taxon>
    </lineage>
</organism>
<feature type="transmembrane region" description="Helical" evidence="10">
    <location>
        <begin position="197"/>
        <end position="214"/>
    </location>
</feature>
<dbReference type="InterPro" id="IPR056173">
    <property type="entry name" value="Sec20_C"/>
</dbReference>
<dbReference type="AlphaFoldDB" id="A0A067R6L2"/>
<evidence type="ECO:0000256" key="2">
    <source>
        <dbReference type="ARBA" id="ARBA00022448"/>
    </source>
</evidence>
<proteinExistence type="inferred from homology"/>
<dbReference type="OMA" id="TEVDTHR"/>
<evidence type="ECO:0000256" key="3">
    <source>
        <dbReference type="ARBA" id="ARBA00022692"/>
    </source>
</evidence>
<feature type="domain" description="Sec20 C-terminal" evidence="11">
    <location>
        <begin position="129"/>
        <end position="218"/>
    </location>
</feature>
<dbReference type="GO" id="GO:0006890">
    <property type="term" value="P:retrograde vesicle-mediated transport, Golgi to endoplasmic reticulum"/>
    <property type="evidence" value="ECO:0007669"/>
    <property type="project" value="InterPro"/>
</dbReference>
<dbReference type="PANTHER" id="PTHR12825">
    <property type="entry name" value="BNIP1-RELATED"/>
    <property type="match status" value="1"/>
</dbReference>
<dbReference type="eggNOG" id="ENOG502QUTT">
    <property type="taxonomic scope" value="Eukaryota"/>
</dbReference>
<evidence type="ECO:0000256" key="4">
    <source>
        <dbReference type="ARBA" id="ARBA00022824"/>
    </source>
</evidence>
<evidence type="ECO:0000256" key="9">
    <source>
        <dbReference type="ARBA" id="ARBA00037934"/>
    </source>
</evidence>
<keyword evidence="13" id="KW-1185">Reference proteome</keyword>
<dbReference type="PANTHER" id="PTHR12825:SF0">
    <property type="entry name" value="VESICLE TRANSPORT PROTEIN SEC20"/>
    <property type="match status" value="1"/>
</dbReference>
<dbReference type="GO" id="GO:0005789">
    <property type="term" value="C:endoplasmic reticulum membrane"/>
    <property type="evidence" value="ECO:0007669"/>
    <property type="project" value="UniProtKB-SubCell"/>
</dbReference>
<evidence type="ECO:0000256" key="8">
    <source>
        <dbReference type="ARBA" id="ARBA00023136"/>
    </source>
</evidence>
<evidence type="ECO:0000256" key="7">
    <source>
        <dbReference type="ARBA" id="ARBA00023054"/>
    </source>
</evidence>
<gene>
    <name evidence="12" type="ORF">L798_08074</name>
</gene>
<keyword evidence="5" id="KW-0931">ER-Golgi transport</keyword>
<evidence type="ECO:0000256" key="6">
    <source>
        <dbReference type="ARBA" id="ARBA00022989"/>
    </source>
</evidence>
<accession>A0A067R6L2</accession>
<dbReference type="EMBL" id="KK852710">
    <property type="protein sequence ID" value="KDR17970.1"/>
    <property type="molecule type" value="Genomic_DNA"/>
</dbReference>
<keyword evidence="3 10" id="KW-0812">Transmembrane</keyword>
<dbReference type="InParanoid" id="A0A067R6L2"/>
<reference evidence="12 13" key="1">
    <citation type="journal article" date="2014" name="Nat. Commun.">
        <title>Molecular traces of alternative social organization in a termite genome.</title>
        <authorList>
            <person name="Terrapon N."/>
            <person name="Li C."/>
            <person name="Robertson H.M."/>
            <person name="Ji L."/>
            <person name="Meng X."/>
            <person name="Booth W."/>
            <person name="Chen Z."/>
            <person name="Childers C.P."/>
            <person name="Glastad K.M."/>
            <person name="Gokhale K."/>
            <person name="Gowin J."/>
            <person name="Gronenberg W."/>
            <person name="Hermansen R.A."/>
            <person name="Hu H."/>
            <person name="Hunt B.G."/>
            <person name="Huylmans A.K."/>
            <person name="Khalil S.M."/>
            <person name="Mitchell R.D."/>
            <person name="Munoz-Torres M.C."/>
            <person name="Mustard J.A."/>
            <person name="Pan H."/>
            <person name="Reese J.T."/>
            <person name="Scharf M.E."/>
            <person name="Sun F."/>
            <person name="Vogel H."/>
            <person name="Xiao J."/>
            <person name="Yang W."/>
            <person name="Yang Z."/>
            <person name="Yang Z."/>
            <person name="Zhou J."/>
            <person name="Zhu J."/>
            <person name="Brent C.S."/>
            <person name="Elsik C.G."/>
            <person name="Goodisman M.A."/>
            <person name="Liberles D.A."/>
            <person name="Roe R.M."/>
            <person name="Vargo E.L."/>
            <person name="Vilcinskas A."/>
            <person name="Wang J."/>
            <person name="Bornberg-Bauer E."/>
            <person name="Korb J."/>
            <person name="Zhang G."/>
            <person name="Liebig J."/>
        </authorList>
    </citation>
    <scope>NUCLEOTIDE SEQUENCE [LARGE SCALE GENOMIC DNA]</scope>
    <source>
        <tissue evidence="12">Whole organism</tissue>
    </source>
</reference>
<evidence type="ECO:0000256" key="1">
    <source>
        <dbReference type="ARBA" id="ARBA00004163"/>
    </source>
</evidence>
<sequence>FQDIYACPGPLEVLNELNREGRYKIGILRKHIHHLEGLAKEQKKESGRIKLLKEVESHQQQLTSTLGAFQKANIMCMFTIEKSNKEELLDEGSEETILHHRQEIANKYNFIHVLKFRQRKDKEGLVKMSSDVTDQLLSISRHLADTTQRSADTLETLANSTSNVQDTHDELQTTGSAISQSGKLLAKYDRRESTDKVILFLAFVFFLFCVLYIIQKRLY</sequence>
<comment type="similarity">
    <text evidence="9">Belongs to the SEC20 family.</text>
</comment>
<evidence type="ECO:0000259" key="11">
    <source>
        <dbReference type="Pfam" id="PF03908"/>
    </source>
</evidence>